<evidence type="ECO:0000313" key="2">
    <source>
        <dbReference type="Proteomes" id="UP001232163"/>
    </source>
</evidence>
<evidence type="ECO:0000313" key="1">
    <source>
        <dbReference type="EMBL" id="MDP9766141.1"/>
    </source>
</evidence>
<dbReference type="RefSeq" id="WP_307469029.1">
    <property type="nucleotide sequence ID" value="NZ_JAURUR010000020.1"/>
</dbReference>
<sequence>MFVTSSMPAGPVMIPVYKRVAELTHLDLQDLFAEPVRPHVQVLELDETAGALHFDPAGISESARQLIHQEARGPMIGLLAVPAYVVIRTLSRELDAGTAWAVADQRIVTLTSLVDAISKDQYAAPVGVAVHSPRL</sequence>
<protein>
    <submittedName>
        <fullName evidence="1">Uncharacterized protein</fullName>
    </submittedName>
</protein>
<reference evidence="1 2" key="1">
    <citation type="submission" date="2023-07" db="EMBL/GenBank/DDBJ databases">
        <title>Genomic Encyclopedia of Type Strains, Phase IV (KMG-IV): sequencing the most valuable type-strain genomes for metagenomic binning, comparative biology and taxonomic classification.</title>
        <authorList>
            <person name="Goeker M."/>
        </authorList>
    </citation>
    <scope>NUCLEOTIDE SEQUENCE [LARGE SCALE GENOMIC DNA]</scope>
    <source>
        <strain evidence="1 2">NIO-1023</strain>
    </source>
</reference>
<comment type="caution">
    <text evidence="1">The sequence shown here is derived from an EMBL/GenBank/DDBJ whole genome shotgun (WGS) entry which is preliminary data.</text>
</comment>
<organism evidence="1 2">
    <name type="scientific">Deinococcus enclensis</name>
    <dbReference type="NCBI Taxonomy" id="1049582"/>
    <lineage>
        <taxon>Bacteria</taxon>
        <taxon>Thermotogati</taxon>
        <taxon>Deinococcota</taxon>
        <taxon>Deinococci</taxon>
        <taxon>Deinococcales</taxon>
        <taxon>Deinococcaceae</taxon>
        <taxon>Deinococcus</taxon>
    </lineage>
</organism>
<dbReference type="Proteomes" id="UP001232163">
    <property type="component" value="Unassembled WGS sequence"/>
</dbReference>
<proteinExistence type="predicted"/>
<dbReference type="EMBL" id="JAURUR010000020">
    <property type="protein sequence ID" value="MDP9766141.1"/>
    <property type="molecule type" value="Genomic_DNA"/>
</dbReference>
<keyword evidence="2" id="KW-1185">Reference proteome</keyword>
<name>A0ABT9MHR8_9DEIO</name>
<gene>
    <name evidence="1" type="ORF">QO006_003605</name>
</gene>
<accession>A0ABT9MHR8</accession>